<dbReference type="RefSeq" id="WP_208831124.1">
    <property type="nucleotide sequence ID" value="NZ_CP072110.1"/>
</dbReference>
<evidence type="ECO:0000313" key="7">
    <source>
        <dbReference type="EMBL" id="QTH63173.1"/>
    </source>
</evidence>
<dbReference type="AlphaFoldDB" id="A0A975DAC5"/>
<dbReference type="SUPFAM" id="SSF53686">
    <property type="entry name" value="Tryptophan synthase beta subunit-like PLP-dependent enzymes"/>
    <property type="match status" value="1"/>
</dbReference>
<dbReference type="InterPro" id="IPR036052">
    <property type="entry name" value="TrpB-like_PALP_sf"/>
</dbReference>
<dbReference type="PIRSF" id="PIRSF006278">
    <property type="entry name" value="ACCD_DCysDesulf"/>
    <property type="match status" value="1"/>
</dbReference>
<dbReference type="Gene3D" id="3.40.50.1100">
    <property type="match status" value="2"/>
</dbReference>
<evidence type="ECO:0000256" key="4">
    <source>
        <dbReference type="PIRSR" id="PIRSR006278-1"/>
    </source>
</evidence>
<feature type="domain" description="Tryptophan synthase beta chain-like PALP" evidence="6">
    <location>
        <begin position="23"/>
        <end position="290"/>
    </location>
</feature>
<feature type="modified residue" description="N6-(pyridoxal phosphate)lysine" evidence="5">
    <location>
        <position position="45"/>
    </location>
</feature>
<proteinExistence type="inferred from homology"/>
<evidence type="ECO:0000256" key="1">
    <source>
        <dbReference type="ARBA" id="ARBA00001933"/>
    </source>
</evidence>
<dbReference type="Pfam" id="PF00291">
    <property type="entry name" value="PALP"/>
    <property type="match status" value="1"/>
</dbReference>
<evidence type="ECO:0000313" key="8">
    <source>
        <dbReference type="Proteomes" id="UP000682739"/>
    </source>
</evidence>
<sequence>MNIAFFDKTTTTQIIAVQYKTETNQQIPLLIKRDDLIDPFVSGNKWRKLKYNFVEAHRLGYKGIASFGGSFSNHIYALACAGAKTNTPTVGFIRTHKLDLANPTLKAAKQLGMTLVPLTRAEYKLRHDPQFISKLKEDYPDYFFVPEGGSNIQSEPGLKELADELHQYLDTSQNPNIKIATAVGSGGTIEGLLKALPSQSFIGVNVVNDTDLLNRLHDQYNSQLRLHSDALFGGYGKFDKTLEAFCLEFYQQTGVLIEPVYTGKLFYALCYQRERLGLNQEEPVVAIHTGGLQGLRGMQYMNRLTDTRWLPLINSHVPG</sequence>
<evidence type="ECO:0000256" key="2">
    <source>
        <dbReference type="ARBA" id="ARBA00008639"/>
    </source>
</evidence>
<dbReference type="InterPro" id="IPR027278">
    <property type="entry name" value="ACCD_DCysDesulf"/>
</dbReference>
<dbReference type="PANTHER" id="PTHR43780:SF2">
    <property type="entry name" value="1-AMINOCYCLOPROPANE-1-CARBOXYLATE DEAMINASE-RELATED"/>
    <property type="match status" value="1"/>
</dbReference>
<evidence type="ECO:0000256" key="5">
    <source>
        <dbReference type="PIRSR" id="PIRSR006278-2"/>
    </source>
</evidence>
<name>A0A975DAC5_9GAMM</name>
<dbReference type="EMBL" id="CP072110">
    <property type="protein sequence ID" value="QTH63173.1"/>
    <property type="molecule type" value="Genomic_DNA"/>
</dbReference>
<evidence type="ECO:0000259" key="6">
    <source>
        <dbReference type="Pfam" id="PF00291"/>
    </source>
</evidence>
<dbReference type="InterPro" id="IPR001926">
    <property type="entry name" value="TrpB-like_PALP"/>
</dbReference>
<reference evidence="7" key="1">
    <citation type="submission" date="2021-03" db="EMBL/GenBank/DDBJ databases">
        <title>Description of Psychrosphaera ytuae sp. nov. isolated from deep sea sediment of South China Sea.</title>
        <authorList>
            <person name="Zhang J."/>
            <person name="Xu X.-D."/>
        </authorList>
    </citation>
    <scope>NUCLEOTIDE SEQUENCE</scope>
    <source>
        <strain evidence="7">MTZ26</strain>
    </source>
</reference>
<dbReference type="Proteomes" id="UP000682739">
    <property type="component" value="Chromosome"/>
</dbReference>
<keyword evidence="8" id="KW-1185">Reference proteome</keyword>
<gene>
    <name evidence="7" type="ORF">J1N51_10535</name>
</gene>
<dbReference type="GO" id="GO:0019148">
    <property type="term" value="F:D-cysteine desulfhydrase activity"/>
    <property type="evidence" value="ECO:0007669"/>
    <property type="project" value="TreeGrafter"/>
</dbReference>
<comment type="similarity">
    <text evidence="2">Belongs to the ACC deaminase/D-cysteine desulfhydrase family.</text>
</comment>
<keyword evidence="3 5" id="KW-0663">Pyridoxal phosphate</keyword>
<feature type="active site" description="Nucleophile" evidence="4">
    <location>
        <position position="72"/>
    </location>
</feature>
<accession>A0A975DAC5</accession>
<evidence type="ECO:0000256" key="3">
    <source>
        <dbReference type="ARBA" id="ARBA00022898"/>
    </source>
</evidence>
<dbReference type="PANTHER" id="PTHR43780">
    <property type="entry name" value="1-AMINOCYCLOPROPANE-1-CARBOXYLATE DEAMINASE-RELATED"/>
    <property type="match status" value="1"/>
</dbReference>
<protein>
    <submittedName>
        <fullName evidence="7">Pyridoxal-phosphate dependent enzyme</fullName>
    </submittedName>
</protein>
<organism evidence="7 8">
    <name type="scientific">Psychrosphaera ytuae</name>
    <dbReference type="NCBI Taxonomy" id="2820710"/>
    <lineage>
        <taxon>Bacteria</taxon>
        <taxon>Pseudomonadati</taxon>
        <taxon>Pseudomonadota</taxon>
        <taxon>Gammaproteobacteria</taxon>
        <taxon>Alteromonadales</taxon>
        <taxon>Pseudoalteromonadaceae</taxon>
        <taxon>Psychrosphaera</taxon>
    </lineage>
</organism>
<comment type="cofactor">
    <cofactor evidence="1">
        <name>pyridoxal 5'-phosphate</name>
        <dbReference type="ChEBI" id="CHEBI:597326"/>
    </cofactor>
</comment>
<dbReference type="KEGG" id="psym:J1N51_10535"/>